<name>A0ABS5ELY3_9PROT</name>
<dbReference type="PANTHER" id="PTHR42928:SF5">
    <property type="entry name" value="BLR1237 PROTEIN"/>
    <property type="match status" value="1"/>
</dbReference>
<comment type="similarity">
    <text evidence="1">Belongs to the UPF0065 (bug) family.</text>
</comment>
<evidence type="ECO:0000256" key="1">
    <source>
        <dbReference type="ARBA" id="ARBA00006987"/>
    </source>
</evidence>
<dbReference type="PIRSF" id="PIRSF017082">
    <property type="entry name" value="YflP"/>
    <property type="match status" value="1"/>
</dbReference>
<feature type="chain" id="PRO_5046621868" evidence="2">
    <location>
        <begin position="26"/>
        <end position="327"/>
    </location>
</feature>
<accession>A0ABS5ELY3</accession>
<dbReference type="EMBL" id="JAAEDI010000023">
    <property type="protein sequence ID" value="MBR0652037.1"/>
    <property type="molecule type" value="Genomic_DNA"/>
</dbReference>
<dbReference type="RefSeq" id="WP_211870756.1">
    <property type="nucleotide sequence ID" value="NZ_JAAEDI010000023.1"/>
</dbReference>
<organism evidence="3 4">
    <name type="scientific">Neoroseomonas terrae</name>
    <dbReference type="NCBI Taxonomy" id="424799"/>
    <lineage>
        <taxon>Bacteria</taxon>
        <taxon>Pseudomonadati</taxon>
        <taxon>Pseudomonadota</taxon>
        <taxon>Alphaproteobacteria</taxon>
        <taxon>Acetobacterales</taxon>
        <taxon>Acetobacteraceae</taxon>
        <taxon>Neoroseomonas</taxon>
    </lineage>
</organism>
<dbReference type="InterPro" id="IPR006311">
    <property type="entry name" value="TAT_signal"/>
</dbReference>
<keyword evidence="2" id="KW-0732">Signal</keyword>
<gene>
    <name evidence="3" type="ORF">GXW78_20410</name>
</gene>
<dbReference type="PROSITE" id="PS51318">
    <property type="entry name" value="TAT"/>
    <property type="match status" value="1"/>
</dbReference>
<evidence type="ECO:0000313" key="4">
    <source>
        <dbReference type="Proteomes" id="UP000698752"/>
    </source>
</evidence>
<proteinExistence type="inferred from homology"/>
<comment type="caution">
    <text evidence="3">The sequence shown here is derived from an EMBL/GenBank/DDBJ whole genome shotgun (WGS) entry which is preliminary data.</text>
</comment>
<sequence>MIRIDRRRLLAGAAMLTATPFAARAQDAAWPSRPIKYIVPYTPGGGSDIVSRLVTATMSGLPGGPQFVIENRPGAGGNIGVKALADSPPDGYTIGVITIATHGVNPTLYPNLPFDPVNDFTMISQLNLQPVVVAVNADSPIRTLADLLRNTGPSARELTFGSAGNGLSGHAAGELLRQRAGVKMIHVPYRGSSGAWADLLGGRIDLIVDNVATAVPHAQSGRARILGVSSRQPMPGVDAPTIGSLVPGFVVDSWNVLAGPKGMPMPIVNRLAGWVGQAMEVPALRARYAELNLILPENTSPDFAATFIRQQIAMWAPVVREAGMRVD</sequence>
<dbReference type="CDD" id="cd07012">
    <property type="entry name" value="PBP2_Bug_TTT"/>
    <property type="match status" value="1"/>
</dbReference>
<feature type="signal peptide" evidence="2">
    <location>
        <begin position="1"/>
        <end position="25"/>
    </location>
</feature>
<reference evidence="4" key="1">
    <citation type="journal article" date="2021" name="Syst. Appl. Microbiol.">
        <title>Roseomonas hellenica sp. nov., isolated from roots of wild-growing Alkanna tinctoria.</title>
        <authorList>
            <person name="Rat A."/>
            <person name="Naranjo H.D."/>
            <person name="Lebbe L."/>
            <person name="Cnockaert M."/>
            <person name="Krigas N."/>
            <person name="Grigoriadou K."/>
            <person name="Maloupa E."/>
            <person name="Willems A."/>
        </authorList>
    </citation>
    <scope>NUCLEOTIDE SEQUENCE [LARGE SCALE GENOMIC DNA]</scope>
    <source>
        <strain evidence="4">LMG 31159</strain>
    </source>
</reference>
<dbReference type="SUPFAM" id="SSF53850">
    <property type="entry name" value="Periplasmic binding protein-like II"/>
    <property type="match status" value="1"/>
</dbReference>
<dbReference type="Pfam" id="PF03401">
    <property type="entry name" value="TctC"/>
    <property type="match status" value="1"/>
</dbReference>
<evidence type="ECO:0000313" key="3">
    <source>
        <dbReference type="EMBL" id="MBR0652037.1"/>
    </source>
</evidence>
<dbReference type="InterPro" id="IPR005064">
    <property type="entry name" value="BUG"/>
</dbReference>
<dbReference type="PANTHER" id="PTHR42928">
    <property type="entry name" value="TRICARBOXYLATE-BINDING PROTEIN"/>
    <property type="match status" value="1"/>
</dbReference>
<dbReference type="Proteomes" id="UP000698752">
    <property type="component" value="Unassembled WGS sequence"/>
</dbReference>
<evidence type="ECO:0000256" key="2">
    <source>
        <dbReference type="SAM" id="SignalP"/>
    </source>
</evidence>
<dbReference type="Gene3D" id="3.40.190.10">
    <property type="entry name" value="Periplasmic binding protein-like II"/>
    <property type="match status" value="1"/>
</dbReference>
<protein>
    <submittedName>
        <fullName evidence="3">Tripartite tricarboxylate transporter substrate binding protein</fullName>
    </submittedName>
</protein>
<keyword evidence="4" id="KW-1185">Reference proteome</keyword>
<dbReference type="Gene3D" id="3.40.190.150">
    <property type="entry name" value="Bordetella uptake gene, domain 1"/>
    <property type="match status" value="1"/>
</dbReference>
<dbReference type="InterPro" id="IPR042100">
    <property type="entry name" value="Bug_dom1"/>
</dbReference>